<comment type="subcellular location">
    <subcellularLocation>
        <location evidence="1">Cell membrane</location>
        <topology evidence="1">Multi-pass membrane protein</topology>
    </subcellularLocation>
</comment>
<keyword evidence="10" id="KW-1185">Reference proteome</keyword>
<evidence type="ECO:0000256" key="4">
    <source>
        <dbReference type="ARBA" id="ARBA00022692"/>
    </source>
</evidence>
<dbReference type="RefSeq" id="WP_103913578.1">
    <property type="nucleotide sequence ID" value="NZ_FNUS01000003.1"/>
</dbReference>
<evidence type="ECO:0000256" key="8">
    <source>
        <dbReference type="SAM" id="Phobius"/>
    </source>
</evidence>
<dbReference type="GO" id="GO:0005886">
    <property type="term" value="C:plasma membrane"/>
    <property type="evidence" value="ECO:0007669"/>
    <property type="project" value="UniProtKB-SubCell"/>
</dbReference>
<gene>
    <name evidence="9" type="ORF">SAMN05421847_1609</name>
</gene>
<evidence type="ECO:0000256" key="7">
    <source>
        <dbReference type="ARBA" id="ARBA00023136"/>
    </source>
</evidence>
<evidence type="ECO:0000313" key="9">
    <source>
        <dbReference type="EMBL" id="SEG16852.1"/>
    </source>
</evidence>
<keyword evidence="3" id="KW-0645">Protease</keyword>
<keyword evidence="4 8" id="KW-0812">Transmembrane</keyword>
<dbReference type="Pfam" id="PF09721">
    <property type="entry name" value="Exosortase_EpsH"/>
    <property type="match status" value="1"/>
</dbReference>
<dbReference type="InterPro" id="IPR026323">
    <property type="entry name" value="Exosortase-related_prot_XrtF"/>
</dbReference>
<dbReference type="GO" id="GO:0006508">
    <property type="term" value="P:proteolysis"/>
    <property type="evidence" value="ECO:0007669"/>
    <property type="project" value="UniProtKB-KW"/>
</dbReference>
<sequence>MFKDFLPVLKVILRFIIIYLVLLFAYQFYLNYFDNLAIDPFSKWVARQSSFCQNSLGYKTQLVDVAKYKSSYFYVNHQYLSRMVEGCNAISIMILFLAFIFVFHKGLKTYLFAAAGLVIIHIMNVLRIAWLNIILLKFPQYDHIAHDYFFPAIIYGTIVILWLVWVKFFVLKGEKKI</sequence>
<dbReference type="AlphaFoldDB" id="A0A1H5XZ05"/>
<dbReference type="OrthoDB" id="678161at2"/>
<dbReference type="InterPro" id="IPR019127">
    <property type="entry name" value="Exosortase"/>
</dbReference>
<dbReference type="Proteomes" id="UP000236738">
    <property type="component" value="Unassembled WGS sequence"/>
</dbReference>
<evidence type="ECO:0000313" key="10">
    <source>
        <dbReference type="Proteomes" id="UP000236738"/>
    </source>
</evidence>
<keyword evidence="6 8" id="KW-1133">Transmembrane helix</keyword>
<accession>A0A1H5XZ05</accession>
<name>A0A1H5XZ05_9FLAO</name>
<dbReference type="NCBIfam" id="TIGR04178">
    <property type="entry name" value="exo_archaeo"/>
    <property type="match status" value="1"/>
</dbReference>
<feature type="transmembrane region" description="Helical" evidence="8">
    <location>
        <begin position="83"/>
        <end position="103"/>
    </location>
</feature>
<reference evidence="10" key="1">
    <citation type="submission" date="2016-10" db="EMBL/GenBank/DDBJ databases">
        <authorList>
            <person name="Varghese N."/>
            <person name="Submissions S."/>
        </authorList>
    </citation>
    <scope>NUCLEOTIDE SEQUENCE [LARGE SCALE GENOMIC DNA]</scope>
    <source>
        <strain evidence="10">DSM 21580</strain>
    </source>
</reference>
<evidence type="ECO:0000256" key="1">
    <source>
        <dbReference type="ARBA" id="ARBA00004651"/>
    </source>
</evidence>
<feature type="transmembrane region" description="Helical" evidence="8">
    <location>
        <begin position="12"/>
        <end position="30"/>
    </location>
</feature>
<dbReference type="InterPro" id="IPR026392">
    <property type="entry name" value="Exo/Archaeosortase_dom"/>
</dbReference>
<dbReference type="GO" id="GO:0008233">
    <property type="term" value="F:peptidase activity"/>
    <property type="evidence" value="ECO:0007669"/>
    <property type="project" value="UniProtKB-KW"/>
</dbReference>
<keyword evidence="5" id="KW-0378">Hydrolase</keyword>
<evidence type="ECO:0000256" key="6">
    <source>
        <dbReference type="ARBA" id="ARBA00022989"/>
    </source>
</evidence>
<evidence type="ECO:0000256" key="3">
    <source>
        <dbReference type="ARBA" id="ARBA00022670"/>
    </source>
</evidence>
<evidence type="ECO:0000256" key="5">
    <source>
        <dbReference type="ARBA" id="ARBA00022801"/>
    </source>
</evidence>
<keyword evidence="7 8" id="KW-0472">Membrane</keyword>
<keyword evidence="2" id="KW-1003">Cell membrane</keyword>
<feature type="transmembrane region" description="Helical" evidence="8">
    <location>
        <begin position="110"/>
        <end position="136"/>
    </location>
</feature>
<organism evidence="9 10">
    <name type="scientific">Halpernia humi</name>
    <dbReference type="NCBI Taxonomy" id="493375"/>
    <lineage>
        <taxon>Bacteria</taxon>
        <taxon>Pseudomonadati</taxon>
        <taxon>Bacteroidota</taxon>
        <taxon>Flavobacteriia</taxon>
        <taxon>Flavobacteriales</taxon>
        <taxon>Weeksellaceae</taxon>
        <taxon>Chryseobacterium group</taxon>
        <taxon>Halpernia</taxon>
    </lineage>
</organism>
<evidence type="ECO:0000256" key="2">
    <source>
        <dbReference type="ARBA" id="ARBA00022475"/>
    </source>
</evidence>
<dbReference type="EMBL" id="FNUS01000003">
    <property type="protein sequence ID" value="SEG16852.1"/>
    <property type="molecule type" value="Genomic_DNA"/>
</dbReference>
<feature type="transmembrane region" description="Helical" evidence="8">
    <location>
        <begin position="148"/>
        <end position="170"/>
    </location>
</feature>
<dbReference type="NCBIfam" id="TIGR04128">
    <property type="entry name" value="exoso_Fjoh_1448"/>
    <property type="match status" value="1"/>
</dbReference>
<proteinExistence type="predicted"/>
<protein>
    <submittedName>
        <fullName evidence="9">Exosortase family protein XrtF</fullName>
    </submittedName>
</protein>